<dbReference type="Pfam" id="PF06580">
    <property type="entry name" value="His_kinase"/>
    <property type="match status" value="1"/>
</dbReference>
<dbReference type="PANTHER" id="PTHR34220">
    <property type="entry name" value="SENSOR HISTIDINE KINASE YPDA"/>
    <property type="match status" value="1"/>
</dbReference>
<feature type="transmembrane region" description="Helical" evidence="1">
    <location>
        <begin position="38"/>
        <end position="58"/>
    </location>
</feature>
<reference evidence="3 4" key="1">
    <citation type="submission" date="2022-10" db="EMBL/GenBank/DDBJ databases">
        <title>Chitinophaga nivalis PC15 sp. nov., isolated from Pyeongchang county, South Korea.</title>
        <authorList>
            <person name="Trinh H.N."/>
        </authorList>
    </citation>
    <scope>NUCLEOTIDE SEQUENCE [LARGE SCALE GENOMIC DNA]</scope>
    <source>
        <strain evidence="3 4">PC14</strain>
    </source>
</reference>
<keyword evidence="3" id="KW-0808">Transferase</keyword>
<feature type="transmembrane region" description="Helical" evidence="1">
    <location>
        <begin position="70"/>
        <end position="93"/>
    </location>
</feature>
<dbReference type="InterPro" id="IPR010559">
    <property type="entry name" value="Sig_transdc_His_kin_internal"/>
</dbReference>
<dbReference type="GO" id="GO:0016301">
    <property type="term" value="F:kinase activity"/>
    <property type="evidence" value="ECO:0007669"/>
    <property type="project" value="UniProtKB-KW"/>
</dbReference>
<feature type="domain" description="Signal transduction histidine kinase internal region" evidence="2">
    <location>
        <begin position="147"/>
        <end position="224"/>
    </location>
</feature>
<sequence>MRTSRYIIVSLHVLIWSSLLLLPYFVASAGNQYKIGPVPGPFFTVTGIIHMGIFYGHAGWLYPTFLNRRWWWLYLFLTAVLIIGSFQLKYYLLSAWYPDVLKDPIAYRFVFAPSIVVFVISFIYCKVTDRIRQERDQKEKKTAQLASELKFLRSQISPHFLFNVLTNLVALARKKSDQLEPALIMLSELLRYMIYDARWEKVPLTKELGYLNSYIELQRLRFRSDIEIEYFTAANAAAEAYTIEPMLLIPFVENAFKHGTAGALQPHITIRIAIKDNRLIFEVGNRYAKAAAASADESSGIGLANVQSRLDLLYKNKYTLVVRDDYPVFHVALTMILT</sequence>
<feature type="transmembrane region" description="Helical" evidence="1">
    <location>
        <begin position="7"/>
        <end position="26"/>
    </location>
</feature>
<dbReference type="SUPFAM" id="SSF55874">
    <property type="entry name" value="ATPase domain of HSP90 chaperone/DNA topoisomerase II/histidine kinase"/>
    <property type="match status" value="1"/>
</dbReference>
<dbReference type="InterPro" id="IPR050640">
    <property type="entry name" value="Bact_2-comp_sensor_kinase"/>
</dbReference>
<keyword evidence="1" id="KW-0472">Membrane</keyword>
<keyword evidence="3" id="KW-0418">Kinase</keyword>
<gene>
    <name evidence="3" type="ORF">OL497_17780</name>
</gene>
<dbReference type="RefSeq" id="WP_264732514.1">
    <property type="nucleotide sequence ID" value="NZ_JAPDNR010000001.1"/>
</dbReference>
<organism evidence="3 4">
    <name type="scientific">Chitinophaga nivalis</name>
    <dbReference type="NCBI Taxonomy" id="2991709"/>
    <lineage>
        <taxon>Bacteria</taxon>
        <taxon>Pseudomonadati</taxon>
        <taxon>Bacteroidota</taxon>
        <taxon>Chitinophagia</taxon>
        <taxon>Chitinophagales</taxon>
        <taxon>Chitinophagaceae</taxon>
        <taxon>Chitinophaga</taxon>
    </lineage>
</organism>
<comment type="caution">
    <text evidence="3">The sequence shown here is derived from an EMBL/GenBank/DDBJ whole genome shotgun (WGS) entry which is preliminary data.</text>
</comment>
<evidence type="ECO:0000256" key="1">
    <source>
        <dbReference type="SAM" id="Phobius"/>
    </source>
</evidence>
<keyword evidence="4" id="KW-1185">Reference proteome</keyword>
<evidence type="ECO:0000313" key="4">
    <source>
        <dbReference type="Proteomes" id="UP001207742"/>
    </source>
</evidence>
<keyword evidence="1" id="KW-0812">Transmembrane</keyword>
<protein>
    <submittedName>
        <fullName evidence="3">Histidine kinase</fullName>
    </submittedName>
</protein>
<name>A0ABT3IP57_9BACT</name>
<proteinExistence type="predicted"/>
<accession>A0ABT3IP57</accession>
<dbReference type="PANTHER" id="PTHR34220:SF7">
    <property type="entry name" value="SENSOR HISTIDINE KINASE YPDA"/>
    <property type="match status" value="1"/>
</dbReference>
<dbReference type="Gene3D" id="3.30.565.10">
    <property type="entry name" value="Histidine kinase-like ATPase, C-terminal domain"/>
    <property type="match status" value="1"/>
</dbReference>
<keyword evidence="1" id="KW-1133">Transmembrane helix</keyword>
<evidence type="ECO:0000313" key="3">
    <source>
        <dbReference type="EMBL" id="MCW3485760.1"/>
    </source>
</evidence>
<evidence type="ECO:0000259" key="2">
    <source>
        <dbReference type="Pfam" id="PF06580"/>
    </source>
</evidence>
<dbReference type="EMBL" id="JAPDNS010000002">
    <property type="protein sequence ID" value="MCW3485760.1"/>
    <property type="molecule type" value="Genomic_DNA"/>
</dbReference>
<dbReference type="InterPro" id="IPR036890">
    <property type="entry name" value="HATPase_C_sf"/>
</dbReference>
<feature type="transmembrane region" description="Helical" evidence="1">
    <location>
        <begin position="105"/>
        <end position="125"/>
    </location>
</feature>
<dbReference type="Proteomes" id="UP001207742">
    <property type="component" value="Unassembled WGS sequence"/>
</dbReference>